<evidence type="ECO:0000313" key="1">
    <source>
        <dbReference type="EMBL" id="KAJ1901751.1"/>
    </source>
</evidence>
<reference evidence="1" key="1">
    <citation type="submission" date="2022-07" db="EMBL/GenBank/DDBJ databases">
        <title>Phylogenomic reconstructions and comparative analyses of Kickxellomycotina fungi.</title>
        <authorList>
            <person name="Reynolds N.K."/>
            <person name="Stajich J.E."/>
            <person name="Barry K."/>
            <person name="Grigoriev I.V."/>
            <person name="Crous P."/>
            <person name="Smith M.E."/>
        </authorList>
    </citation>
    <scope>NUCLEOTIDE SEQUENCE</scope>
    <source>
        <strain evidence="1">Benny 63K</strain>
    </source>
</reference>
<dbReference type="Proteomes" id="UP001150581">
    <property type="component" value="Unassembled WGS sequence"/>
</dbReference>
<sequence length="969" mass="103432">MTATSNTTTAAAVTAAAAVSTMKDANSLATLTAASTKLAQSDKKNSFSSRPVSTISGNSINSIDDVREANVNMMDSQDSFSAMPTPRNTFLYPPTGINLSDSDGAHSSSKAPTLKSPTIAEWDSEQHQEQLLQLLDKNDELRDYSNELSGNAASTPASAAAQKQQLLFLSSYDDSYCLLTPSTTHCAFGPDTREAAIAQLRRLADTSNLVNDCKPALQPGNRVPLLLAPPADALSQLEKALMGVLARRNVPNRTHVYHSQRSGGAGPSTSALASGATSAGSAALFAAATAGKSARRKQRMSILLTGQETSVGADDKYGTRFRISAMSGEIFSNLSSSTTPYIELNAHMDRLTACISKFQAASPEVASAKSSGSVRAPSITGVQTVPKHKRQSSLSSLGAKSIASAHSGKGGYMSSDGMPPLPSYSDVHPRLSPVDENQAMEDGDELNDKMRPRSSSAVSATSNESRCRINVTEVPTSSRFPGMFGLSLTPKSLGQDKANAAPSVAAMSVHSESTHTQASSDKTQQHPNGDSSVAPEIDRMMSFLTKPSSKSSISSHMSVPAVTVREITPASRLALWLNMHSTAENSKPSLWRRKQWQRRFVIFAGNVLYLYKSSSPAATAISLIRLSPQTIVCVNDSFHGRSWVIEVTQTGASDSQSMHGLSQGPQSWYLQTEMRSEMISLLKQLKGVVGELQVQPDMERKEEERLRSRRKTQRREAKKKTDVCPWEVEEFSDNGSDQAASDDSNASDISGMMGLSSNSKYRIPDDELFPSDDEEPFTNTSAGFGSLEAYSISGVGVGGSTKEKQAVGLKSNDYTGTGGIAEWGAHRLHMPYSPTHALGMKPPKMRSFSTDPSAITGRRPSLADALAPPPSAMQELTPISRYSPAASPMASPMALRTRSVLASNSPVMRNSMMIKADASALIDQMFASASRELAIEIDEISTVGAPEDQAKPTVVSSGNNGLSVVREED</sequence>
<keyword evidence="2" id="KW-1185">Reference proteome</keyword>
<organism evidence="1 2">
    <name type="scientific">Kickxella alabastrina</name>
    <dbReference type="NCBI Taxonomy" id="61397"/>
    <lineage>
        <taxon>Eukaryota</taxon>
        <taxon>Fungi</taxon>
        <taxon>Fungi incertae sedis</taxon>
        <taxon>Zoopagomycota</taxon>
        <taxon>Kickxellomycotina</taxon>
        <taxon>Kickxellomycetes</taxon>
        <taxon>Kickxellales</taxon>
        <taxon>Kickxellaceae</taxon>
        <taxon>Kickxella</taxon>
    </lineage>
</organism>
<accession>A0ACC1IW11</accession>
<dbReference type="EMBL" id="JANBPG010000016">
    <property type="protein sequence ID" value="KAJ1901751.1"/>
    <property type="molecule type" value="Genomic_DNA"/>
</dbReference>
<name>A0ACC1IW11_9FUNG</name>
<gene>
    <name evidence="1" type="ORF">LPJ66_000532</name>
</gene>
<protein>
    <submittedName>
        <fullName evidence="1">Uncharacterized protein</fullName>
    </submittedName>
</protein>
<proteinExistence type="predicted"/>
<comment type="caution">
    <text evidence="1">The sequence shown here is derived from an EMBL/GenBank/DDBJ whole genome shotgun (WGS) entry which is preliminary data.</text>
</comment>
<evidence type="ECO:0000313" key="2">
    <source>
        <dbReference type="Proteomes" id="UP001150581"/>
    </source>
</evidence>